<dbReference type="SUPFAM" id="SSF56112">
    <property type="entry name" value="Protein kinase-like (PK-like)"/>
    <property type="match status" value="1"/>
</dbReference>
<keyword evidence="6 12" id="KW-0418">Kinase</keyword>
<dbReference type="AlphaFoldDB" id="A0A9P5ZJ02"/>
<evidence type="ECO:0000256" key="4">
    <source>
        <dbReference type="ARBA" id="ARBA00022679"/>
    </source>
</evidence>
<dbReference type="OrthoDB" id="413582at2759"/>
<accession>A0A9P5ZJ02</accession>
<dbReference type="Pfam" id="PF00069">
    <property type="entry name" value="Pkinase"/>
    <property type="match status" value="1"/>
</dbReference>
<dbReference type="PROSITE" id="PS00108">
    <property type="entry name" value="PROTEIN_KINASE_ST"/>
    <property type="match status" value="1"/>
</dbReference>
<keyword evidence="5" id="KW-0547">Nucleotide-binding</keyword>
<evidence type="ECO:0000256" key="10">
    <source>
        <dbReference type="SAM" id="MobiDB-lite"/>
    </source>
</evidence>
<dbReference type="Gene3D" id="1.10.510.10">
    <property type="entry name" value="Transferase(Phosphotransferase) domain 1"/>
    <property type="match status" value="1"/>
</dbReference>
<dbReference type="Proteomes" id="UP000807025">
    <property type="component" value="Unassembled WGS sequence"/>
</dbReference>
<keyword evidence="7" id="KW-0067">ATP-binding</keyword>
<evidence type="ECO:0000259" key="11">
    <source>
        <dbReference type="PROSITE" id="PS50011"/>
    </source>
</evidence>
<dbReference type="SMART" id="SM00220">
    <property type="entry name" value="S_TKc"/>
    <property type="match status" value="1"/>
</dbReference>
<evidence type="ECO:0000256" key="3">
    <source>
        <dbReference type="ARBA" id="ARBA00022527"/>
    </source>
</evidence>
<dbReference type="EMBL" id="MU154773">
    <property type="protein sequence ID" value="KAF9487485.1"/>
    <property type="molecule type" value="Genomic_DNA"/>
</dbReference>
<evidence type="ECO:0000256" key="7">
    <source>
        <dbReference type="ARBA" id="ARBA00022840"/>
    </source>
</evidence>
<evidence type="ECO:0000256" key="9">
    <source>
        <dbReference type="ARBA" id="ARBA00048367"/>
    </source>
</evidence>
<reference evidence="12" key="1">
    <citation type="submission" date="2020-11" db="EMBL/GenBank/DDBJ databases">
        <authorList>
            <consortium name="DOE Joint Genome Institute"/>
            <person name="Ahrendt S."/>
            <person name="Riley R."/>
            <person name="Andreopoulos W."/>
            <person name="Labutti K."/>
            <person name="Pangilinan J."/>
            <person name="Ruiz-Duenas F.J."/>
            <person name="Barrasa J.M."/>
            <person name="Sanchez-Garcia M."/>
            <person name="Camarero S."/>
            <person name="Miyauchi S."/>
            <person name="Serrano A."/>
            <person name="Linde D."/>
            <person name="Babiker R."/>
            <person name="Drula E."/>
            <person name="Ayuso-Fernandez I."/>
            <person name="Pacheco R."/>
            <person name="Padilla G."/>
            <person name="Ferreira P."/>
            <person name="Barriuso J."/>
            <person name="Kellner H."/>
            <person name="Castanera R."/>
            <person name="Alfaro M."/>
            <person name="Ramirez L."/>
            <person name="Pisabarro A.G."/>
            <person name="Kuo A."/>
            <person name="Tritt A."/>
            <person name="Lipzen A."/>
            <person name="He G."/>
            <person name="Yan M."/>
            <person name="Ng V."/>
            <person name="Cullen D."/>
            <person name="Martin F."/>
            <person name="Rosso M.-N."/>
            <person name="Henrissat B."/>
            <person name="Hibbett D."/>
            <person name="Martinez A.T."/>
            <person name="Grigoriev I.V."/>
        </authorList>
    </citation>
    <scope>NUCLEOTIDE SEQUENCE</scope>
    <source>
        <strain evidence="12">ATCC 90797</strain>
    </source>
</reference>
<keyword evidence="13" id="KW-1185">Reference proteome</keyword>
<evidence type="ECO:0000256" key="8">
    <source>
        <dbReference type="ARBA" id="ARBA00047811"/>
    </source>
</evidence>
<proteinExistence type="inferred from homology"/>
<dbReference type="PROSITE" id="PS50011">
    <property type="entry name" value="PROTEIN_KINASE_DOM"/>
    <property type="match status" value="1"/>
</dbReference>
<dbReference type="InterPro" id="IPR008271">
    <property type="entry name" value="Ser/Thr_kinase_AS"/>
</dbReference>
<comment type="caution">
    <text evidence="12">The sequence shown here is derived from an EMBL/GenBank/DDBJ whole genome shotgun (WGS) entry which is preliminary data.</text>
</comment>
<dbReference type="InterPro" id="IPR011009">
    <property type="entry name" value="Kinase-like_dom_sf"/>
</dbReference>
<dbReference type="PANTHER" id="PTHR24056:SF171">
    <property type="entry name" value="CYCLIN-DEPENDENT KINASE 20"/>
    <property type="match status" value="1"/>
</dbReference>
<dbReference type="PANTHER" id="PTHR24056">
    <property type="entry name" value="CELL DIVISION PROTEIN KINASE"/>
    <property type="match status" value="1"/>
</dbReference>
<evidence type="ECO:0000256" key="2">
    <source>
        <dbReference type="ARBA" id="ARBA00012425"/>
    </source>
</evidence>
<keyword evidence="4" id="KW-0808">Transferase</keyword>
<dbReference type="InterPro" id="IPR000719">
    <property type="entry name" value="Prot_kinase_dom"/>
</dbReference>
<feature type="compositionally biased region" description="Polar residues" evidence="10">
    <location>
        <begin position="274"/>
        <end position="287"/>
    </location>
</feature>
<sequence>MDAATLQRRMSQLFGIDIKGSTVNDQSDSVIQAGPFSTVSRTYGSAAGSQPQWLAVKVASTHRSSAKEPHDIIKELRLLRGLSHQNIIEVLHHERSSHSVVFKMPYISFGLVDLLASPLCAPNPSPFSSMALLEPDAPAIKKHQTAFIILTKSLIFQLITALAYLNARKIAHRDIKPSNVLITPEGCVKLIDFGISYRRGEREHEYQDDLWPESKDKLYFEVSTGPYRAPELLFGARSYDLHAVDLWSLGASIVEFFTPLQLFEEDEEDPSFAFPSSNSQPSATNISDENDETEEPEPIQPFILPRETIVLSPRCRWTRHSLFDASRGEIGLAWSIFKIRGTPTEESWPGFKHLPDAQRVTFIETPRVQLKRFLPNLPPPPQEEVVDVEIEDYDDEYEESDSETDVDDDGGDTPLNLIESLLAYPPSGRLTASEALCHLWFTVSPPILFPPGYSAPTSGILTSRDWEGNHLGHFLRKALGPAANLAPNCG</sequence>
<keyword evidence="3" id="KW-0723">Serine/threonine-protein kinase</keyword>
<dbReference type="EC" id="2.7.11.22" evidence="2"/>
<feature type="compositionally biased region" description="Acidic residues" evidence="10">
    <location>
        <begin position="288"/>
        <end position="297"/>
    </location>
</feature>
<feature type="domain" description="Protein kinase" evidence="11">
    <location>
        <begin position="25"/>
        <end position="441"/>
    </location>
</feature>
<feature type="region of interest" description="Disordered" evidence="10">
    <location>
        <begin position="269"/>
        <end position="300"/>
    </location>
</feature>
<evidence type="ECO:0000256" key="5">
    <source>
        <dbReference type="ARBA" id="ARBA00022741"/>
    </source>
</evidence>
<evidence type="ECO:0000313" key="13">
    <source>
        <dbReference type="Proteomes" id="UP000807025"/>
    </source>
</evidence>
<comment type="catalytic activity">
    <reaction evidence="9">
        <text>L-seryl-[protein] + ATP = O-phospho-L-seryl-[protein] + ADP + H(+)</text>
        <dbReference type="Rhea" id="RHEA:17989"/>
        <dbReference type="Rhea" id="RHEA-COMP:9863"/>
        <dbReference type="Rhea" id="RHEA-COMP:11604"/>
        <dbReference type="ChEBI" id="CHEBI:15378"/>
        <dbReference type="ChEBI" id="CHEBI:29999"/>
        <dbReference type="ChEBI" id="CHEBI:30616"/>
        <dbReference type="ChEBI" id="CHEBI:83421"/>
        <dbReference type="ChEBI" id="CHEBI:456216"/>
        <dbReference type="EC" id="2.7.11.22"/>
    </reaction>
</comment>
<dbReference type="GO" id="GO:0004693">
    <property type="term" value="F:cyclin-dependent protein serine/threonine kinase activity"/>
    <property type="evidence" value="ECO:0007669"/>
    <property type="project" value="UniProtKB-EC"/>
</dbReference>
<evidence type="ECO:0000256" key="6">
    <source>
        <dbReference type="ARBA" id="ARBA00022777"/>
    </source>
</evidence>
<evidence type="ECO:0000313" key="12">
    <source>
        <dbReference type="EMBL" id="KAF9487485.1"/>
    </source>
</evidence>
<protein>
    <recommendedName>
        <fullName evidence="2">cyclin-dependent kinase</fullName>
        <ecNumber evidence="2">2.7.11.22</ecNumber>
    </recommendedName>
</protein>
<dbReference type="Gene3D" id="3.30.200.20">
    <property type="entry name" value="Phosphorylase Kinase, domain 1"/>
    <property type="match status" value="1"/>
</dbReference>
<evidence type="ECO:0000256" key="1">
    <source>
        <dbReference type="ARBA" id="ARBA00006485"/>
    </source>
</evidence>
<gene>
    <name evidence="12" type="ORF">BDN71DRAFT_1458455</name>
</gene>
<comment type="similarity">
    <text evidence="1">Belongs to the protein kinase superfamily. CMGC Ser/Thr protein kinase family. CDC2/CDKX subfamily.</text>
</comment>
<organism evidence="12 13">
    <name type="scientific">Pleurotus eryngii</name>
    <name type="common">Boletus of the steppes</name>
    <dbReference type="NCBI Taxonomy" id="5323"/>
    <lineage>
        <taxon>Eukaryota</taxon>
        <taxon>Fungi</taxon>
        <taxon>Dikarya</taxon>
        <taxon>Basidiomycota</taxon>
        <taxon>Agaricomycotina</taxon>
        <taxon>Agaricomycetes</taxon>
        <taxon>Agaricomycetidae</taxon>
        <taxon>Agaricales</taxon>
        <taxon>Pleurotineae</taxon>
        <taxon>Pleurotaceae</taxon>
        <taxon>Pleurotus</taxon>
    </lineage>
</organism>
<dbReference type="GO" id="GO:0005634">
    <property type="term" value="C:nucleus"/>
    <property type="evidence" value="ECO:0007669"/>
    <property type="project" value="TreeGrafter"/>
</dbReference>
<name>A0A9P5ZJ02_PLEER</name>
<dbReference type="GO" id="GO:0005524">
    <property type="term" value="F:ATP binding"/>
    <property type="evidence" value="ECO:0007669"/>
    <property type="project" value="UniProtKB-KW"/>
</dbReference>
<comment type="catalytic activity">
    <reaction evidence="8">
        <text>L-threonyl-[protein] + ATP = O-phospho-L-threonyl-[protein] + ADP + H(+)</text>
        <dbReference type="Rhea" id="RHEA:46608"/>
        <dbReference type="Rhea" id="RHEA-COMP:11060"/>
        <dbReference type="Rhea" id="RHEA-COMP:11605"/>
        <dbReference type="ChEBI" id="CHEBI:15378"/>
        <dbReference type="ChEBI" id="CHEBI:30013"/>
        <dbReference type="ChEBI" id="CHEBI:30616"/>
        <dbReference type="ChEBI" id="CHEBI:61977"/>
        <dbReference type="ChEBI" id="CHEBI:456216"/>
        <dbReference type="EC" id="2.7.11.22"/>
    </reaction>
</comment>
<dbReference type="InterPro" id="IPR050108">
    <property type="entry name" value="CDK"/>
</dbReference>